<dbReference type="InterPro" id="IPR036396">
    <property type="entry name" value="Cyt_P450_sf"/>
</dbReference>
<comment type="cofactor">
    <cofactor evidence="11">
        <name>heme</name>
        <dbReference type="ChEBI" id="CHEBI:30413"/>
    </cofactor>
</comment>
<keyword evidence="10 13" id="KW-0472">Membrane</keyword>
<evidence type="ECO:0000256" key="10">
    <source>
        <dbReference type="ARBA" id="ARBA00023136"/>
    </source>
</evidence>
<dbReference type="EMBL" id="OOIL02004480">
    <property type="protein sequence ID" value="VFQ92046.1"/>
    <property type="molecule type" value="Genomic_DNA"/>
</dbReference>
<keyword evidence="6 13" id="KW-1133">Transmembrane helix</keyword>
<dbReference type="PRINTS" id="PR00463">
    <property type="entry name" value="EP450I"/>
</dbReference>
<comment type="similarity">
    <text evidence="2 12">Belongs to the cytochrome P450 family.</text>
</comment>
<dbReference type="InterPro" id="IPR002401">
    <property type="entry name" value="Cyt_P450_E_grp-I"/>
</dbReference>
<dbReference type="InterPro" id="IPR001128">
    <property type="entry name" value="Cyt_P450"/>
</dbReference>
<dbReference type="PANTHER" id="PTHR47950:SF4">
    <property type="entry name" value="GERANIOL 8-HYDROXYLASE-LIKE"/>
    <property type="match status" value="1"/>
</dbReference>
<evidence type="ECO:0000256" key="7">
    <source>
        <dbReference type="ARBA" id="ARBA00023002"/>
    </source>
</evidence>
<dbReference type="GO" id="GO:0016705">
    <property type="term" value="F:oxidoreductase activity, acting on paired donors, with incorporation or reduction of molecular oxygen"/>
    <property type="evidence" value="ECO:0007669"/>
    <property type="project" value="InterPro"/>
</dbReference>
<evidence type="ECO:0000256" key="12">
    <source>
        <dbReference type="RuleBase" id="RU000461"/>
    </source>
</evidence>
<sequence>MDFQSILVAATALLVAWAFFLLLPKSIRHRKNLPPGPFPFPVIGSLHLLGDKPHISLSRLAAKYGPVMNLKLGTVNTVVISSPAAAKEVLQKQDSYFSASRGVPDAVRAHDHHRYSVIFLPVSPEWRALRKILTSNIFSGSRLDANHKLRDRKIQDLISYCRKMSREGEAVDIGREAFKTTLNLLSNTIFSKDLCDPDSDSAKDFKDLVCSIMVEAGKPNLVDYFPALGVLDPQGVRRRSSRHFGDVLRLFKDLIDERAAAQGKRVSGGGGRDDDDDDVLDLLLGIGQDGEALDSNQIQHLFQDLFVAGSETSSNTIEWAMSELFKNPETMAKAQSELKEVIGEGKIIHEADITHLPYLQCILKETFRMHPPGAFLIPRKVEQNLTLFGYTIPKDSQVLINNWAIGRDPSVWEAPLAFKPERFLELGIDFKGKDFELIPFGAGRRICPGLPMAMRMIPVMLGSLLNSFRWRIEGGVLPNDLDIEEKFGITLPKARPLRAIPIAL</sequence>
<evidence type="ECO:0000256" key="8">
    <source>
        <dbReference type="ARBA" id="ARBA00023004"/>
    </source>
</evidence>
<evidence type="ECO:0000256" key="3">
    <source>
        <dbReference type="ARBA" id="ARBA00022617"/>
    </source>
</evidence>
<dbReference type="SUPFAM" id="SSF48264">
    <property type="entry name" value="Cytochrome P450"/>
    <property type="match status" value="1"/>
</dbReference>
<accession>A0A484MV38</accession>
<evidence type="ECO:0000313" key="15">
    <source>
        <dbReference type="Proteomes" id="UP000595140"/>
    </source>
</evidence>
<keyword evidence="5 11" id="KW-0479">Metal-binding</keyword>
<dbReference type="CDD" id="cd11073">
    <property type="entry name" value="CYP76-like"/>
    <property type="match status" value="1"/>
</dbReference>
<evidence type="ECO:0000256" key="2">
    <source>
        <dbReference type="ARBA" id="ARBA00010617"/>
    </source>
</evidence>
<comment type="subcellular location">
    <subcellularLocation>
        <location evidence="1">Membrane</location>
    </subcellularLocation>
</comment>
<dbReference type="FunFam" id="1.10.630.10:FF:000007">
    <property type="entry name" value="Cytochrome P450 76C4"/>
    <property type="match status" value="1"/>
</dbReference>
<feature type="binding site" description="axial binding residue" evidence="11">
    <location>
        <position position="447"/>
    </location>
    <ligand>
        <name>heme</name>
        <dbReference type="ChEBI" id="CHEBI:30413"/>
    </ligand>
    <ligandPart>
        <name>Fe</name>
        <dbReference type="ChEBI" id="CHEBI:18248"/>
    </ligandPart>
</feature>
<dbReference type="PROSITE" id="PS00086">
    <property type="entry name" value="CYTOCHROME_P450"/>
    <property type="match status" value="1"/>
</dbReference>
<dbReference type="Proteomes" id="UP000595140">
    <property type="component" value="Unassembled WGS sequence"/>
</dbReference>
<organism evidence="14 15">
    <name type="scientific">Cuscuta campestris</name>
    <dbReference type="NCBI Taxonomy" id="132261"/>
    <lineage>
        <taxon>Eukaryota</taxon>
        <taxon>Viridiplantae</taxon>
        <taxon>Streptophyta</taxon>
        <taxon>Embryophyta</taxon>
        <taxon>Tracheophyta</taxon>
        <taxon>Spermatophyta</taxon>
        <taxon>Magnoliopsida</taxon>
        <taxon>eudicotyledons</taxon>
        <taxon>Gunneridae</taxon>
        <taxon>Pentapetalae</taxon>
        <taxon>asterids</taxon>
        <taxon>lamiids</taxon>
        <taxon>Solanales</taxon>
        <taxon>Convolvulaceae</taxon>
        <taxon>Cuscuteae</taxon>
        <taxon>Cuscuta</taxon>
        <taxon>Cuscuta subgen. Grammica</taxon>
        <taxon>Cuscuta sect. Cleistogrammica</taxon>
    </lineage>
</organism>
<evidence type="ECO:0000256" key="11">
    <source>
        <dbReference type="PIRSR" id="PIRSR602401-1"/>
    </source>
</evidence>
<dbReference type="Pfam" id="PF00067">
    <property type="entry name" value="p450"/>
    <property type="match status" value="1"/>
</dbReference>
<proteinExistence type="inferred from homology"/>
<keyword evidence="7 12" id="KW-0560">Oxidoreductase</keyword>
<keyword evidence="3 11" id="KW-0349">Heme</keyword>
<evidence type="ECO:0000313" key="14">
    <source>
        <dbReference type="EMBL" id="VFQ92046.1"/>
    </source>
</evidence>
<dbReference type="InterPro" id="IPR017972">
    <property type="entry name" value="Cyt_P450_CS"/>
</dbReference>
<keyword evidence="9 12" id="KW-0503">Monooxygenase</keyword>
<protein>
    <recommendedName>
        <fullName evidence="16">Geraniol 8-hydroxylase</fullName>
    </recommendedName>
</protein>
<dbReference type="GO" id="GO:0016020">
    <property type="term" value="C:membrane"/>
    <property type="evidence" value="ECO:0007669"/>
    <property type="project" value="UniProtKB-SubCell"/>
</dbReference>
<evidence type="ECO:0000256" key="5">
    <source>
        <dbReference type="ARBA" id="ARBA00022723"/>
    </source>
</evidence>
<dbReference type="GO" id="GO:0020037">
    <property type="term" value="F:heme binding"/>
    <property type="evidence" value="ECO:0007669"/>
    <property type="project" value="InterPro"/>
</dbReference>
<gene>
    <name evidence="14" type="ORF">CCAM_LOCUS33822</name>
</gene>
<dbReference type="PANTHER" id="PTHR47950">
    <property type="entry name" value="CYTOCHROME P450, FAMILY 76, SUBFAMILY C, POLYPEPTIDE 5-RELATED"/>
    <property type="match status" value="1"/>
</dbReference>
<evidence type="ECO:0000256" key="9">
    <source>
        <dbReference type="ARBA" id="ARBA00023033"/>
    </source>
</evidence>
<reference evidence="14 15" key="1">
    <citation type="submission" date="2018-04" db="EMBL/GenBank/DDBJ databases">
        <authorList>
            <person name="Vogel A."/>
        </authorList>
    </citation>
    <scope>NUCLEOTIDE SEQUENCE [LARGE SCALE GENOMIC DNA]</scope>
</reference>
<evidence type="ECO:0000256" key="1">
    <source>
        <dbReference type="ARBA" id="ARBA00004370"/>
    </source>
</evidence>
<evidence type="ECO:0008006" key="16">
    <source>
        <dbReference type="Google" id="ProtNLM"/>
    </source>
</evidence>
<dbReference type="Gene3D" id="1.10.630.10">
    <property type="entry name" value="Cytochrome P450"/>
    <property type="match status" value="1"/>
</dbReference>
<keyword evidence="15" id="KW-1185">Reference proteome</keyword>
<name>A0A484MV38_9ASTE</name>
<dbReference type="PRINTS" id="PR00385">
    <property type="entry name" value="P450"/>
</dbReference>
<evidence type="ECO:0000256" key="13">
    <source>
        <dbReference type="SAM" id="Phobius"/>
    </source>
</evidence>
<evidence type="ECO:0000256" key="6">
    <source>
        <dbReference type="ARBA" id="ARBA00022989"/>
    </source>
</evidence>
<dbReference type="AlphaFoldDB" id="A0A484MV38"/>
<evidence type="ECO:0000256" key="4">
    <source>
        <dbReference type="ARBA" id="ARBA00022692"/>
    </source>
</evidence>
<dbReference type="GO" id="GO:0004497">
    <property type="term" value="F:monooxygenase activity"/>
    <property type="evidence" value="ECO:0007669"/>
    <property type="project" value="UniProtKB-KW"/>
</dbReference>
<dbReference type="GO" id="GO:0005506">
    <property type="term" value="F:iron ion binding"/>
    <property type="evidence" value="ECO:0007669"/>
    <property type="project" value="InterPro"/>
</dbReference>
<dbReference type="OrthoDB" id="2789670at2759"/>
<feature type="transmembrane region" description="Helical" evidence="13">
    <location>
        <begin position="6"/>
        <end position="23"/>
    </location>
</feature>
<keyword evidence="4 13" id="KW-0812">Transmembrane</keyword>
<keyword evidence="8 11" id="KW-0408">Iron</keyword>